<dbReference type="SMART" id="SM00420">
    <property type="entry name" value="HTH_DEOR"/>
    <property type="match status" value="1"/>
</dbReference>
<name>A0A1B3SK69_9MOLU</name>
<comment type="function">
    <text evidence="5">Repressor of the lactose catabolism operon. Galactose-6-phosphate is the inducer.</text>
</comment>
<keyword evidence="3" id="KW-0805">Transcription regulation</keyword>
<dbReference type="Gene3D" id="3.40.50.1360">
    <property type="match status" value="1"/>
</dbReference>
<dbReference type="OrthoDB" id="390201at2"/>
<dbReference type="InterPro" id="IPR001034">
    <property type="entry name" value="DeoR_HTH"/>
</dbReference>
<evidence type="ECO:0000313" key="8">
    <source>
        <dbReference type="Proteomes" id="UP000094378"/>
    </source>
</evidence>
<dbReference type="PANTHER" id="PTHR30363:SF4">
    <property type="entry name" value="GLYCEROL-3-PHOSPHATE REGULON REPRESSOR"/>
    <property type="match status" value="1"/>
</dbReference>
<dbReference type="PATRIC" id="fig|216938.3.peg.365"/>
<dbReference type="InterPro" id="IPR050313">
    <property type="entry name" value="Carb_Metab_HTH_regulators"/>
</dbReference>
<gene>
    <name evidence="7" type="primary">lacR</name>
    <name evidence="7" type="ORF">SHELI_v1c03630</name>
</gene>
<dbReference type="Pfam" id="PF00455">
    <property type="entry name" value="DeoRC"/>
    <property type="match status" value="1"/>
</dbReference>
<dbReference type="GO" id="GO:0003700">
    <property type="term" value="F:DNA-binding transcription factor activity"/>
    <property type="evidence" value="ECO:0007669"/>
    <property type="project" value="InterPro"/>
</dbReference>
<dbReference type="RefSeq" id="WP_069116162.1">
    <property type="nucleotide sequence ID" value="NZ_CP017015.1"/>
</dbReference>
<evidence type="ECO:0000256" key="1">
    <source>
        <dbReference type="ARBA" id="ARBA00021390"/>
    </source>
</evidence>
<evidence type="ECO:0000256" key="4">
    <source>
        <dbReference type="ARBA" id="ARBA00023163"/>
    </source>
</evidence>
<keyword evidence="4" id="KW-0804">Transcription</keyword>
<dbReference type="InterPro" id="IPR037171">
    <property type="entry name" value="NagB/RpiA_transferase-like"/>
</dbReference>
<evidence type="ECO:0000256" key="3">
    <source>
        <dbReference type="ARBA" id="ARBA00023015"/>
    </source>
</evidence>
<dbReference type="STRING" id="216938.SHELI_v1c03630"/>
<dbReference type="AlphaFoldDB" id="A0A1B3SK69"/>
<evidence type="ECO:0000256" key="2">
    <source>
        <dbReference type="ARBA" id="ARBA00022491"/>
    </source>
</evidence>
<keyword evidence="7" id="KW-0808">Transferase</keyword>
<protein>
    <recommendedName>
        <fullName evidence="1">Lactose phosphotransferase system repressor</fullName>
    </recommendedName>
</protein>
<dbReference type="SUPFAM" id="SSF100950">
    <property type="entry name" value="NagB/RpiA/CoA transferase-like"/>
    <property type="match status" value="1"/>
</dbReference>
<keyword evidence="2" id="KW-0678">Repressor</keyword>
<organism evidence="7 8">
    <name type="scientific">Spiroplasma helicoides</name>
    <dbReference type="NCBI Taxonomy" id="216938"/>
    <lineage>
        <taxon>Bacteria</taxon>
        <taxon>Bacillati</taxon>
        <taxon>Mycoplasmatota</taxon>
        <taxon>Mollicutes</taxon>
        <taxon>Entomoplasmatales</taxon>
        <taxon>Spiroplasmataceae</taxon>
        <taxon>Spiroplasma</taxon>
    </lineage>
</organism>
<dbReference type="EMBL" id="CP017015">
    <property type="protein sequence ID" value="AOG60318.1"/>
    <property type="molecule type" value="Genomic_DNA"/>
</dbReference>
<sequence>MHKHERKKIILDVVNEKRFIETRNLLLLLESKGINESTARRDLKELESENKVLLSFGSVTSKIYDQFEKTRVEKTRENKAEKEIIGHKAAELLEKDEVIFCSGGTSIENFVKLIDKRVRLLITNSFPVFLQAWKNENIADVYLLGGFFREKTQVFFSNNIKKWIEGKKFSKAFFSCVSVDEAGNLYDDFEPESTLMQEVMTKTKQLVLLADSSKFLSYGVNLMCNMSQVDYLVTDDKTKDIIKDLNWDVKVIFGGTNEQ</sequence>
<dbReference type="GO" id="GO:0016740">
    <property type="term" value="F:transferase activity"/>
    <property type="evidence" value="ECO:0007669"/>
    <property type="project" value="UniProtKB-KW"/>
</dbReference>
<evidence type="ECO:0000256" key="5">
    <source>
        <dbReference type="ARBA" id="ARBA00024937"/>
    </source>
</evidence>
<accession>A0A1B3SK69</accession>
<evidence type="ECO:0000259" key="6">
    <source>
        <dbReference type="SMART" id="SM00420"/>
    </source>
</evidence>
<reference evidence="7 8" key="1">
    <citation type="submission" date="2016-08" db="EMBL/GenBank/DDBJ databases">
        <title>Complete genome sequence of Spiroplasma helicoides TABS-2 (DSM 22551).</title>
        <authorList>
            <person name="Shen W.-Y."/>
            <person name="Lo W.-S."/>
            <person name="Lai Y.-C."/>
            <person name="Kuo C.-H."/>
        </authorList>
    </citation>
    <scope>NUCLEOTIDE SEQUENCE [LARGE SCALE GENOMIC DNA]</scope>
    <source>
        <strain evidence="7 8">TABS-2</strain>
    </source>
</reference>
<feature type="domain" description="HTH deoR-type" evidence="6">
    <location>
        <begin position="6"/>
        <end position="61"/>
    </location>
</feature>
<dbReference type="InterPro" id="IPR014036">
    <property type="entry name" value="DeoR-like_C"/>
</dbReference>
<dbReference type="PANTHER" id="PTHR30363">
    <property type="entry name" value="HTH-TYPE TRANSCRIPTIONAL REGULATOR SRLR-RELATED"/>
    <property type="match status" value="1"/>
</dbReference>
<dbReference type="KEGG" id="shj:SHELI_v1c03630"/>
<evidence type="ECO:0000313" key="7">
    <source>
        <dbReference type="EMBL" id="AOG60318.1"/>
    </source>
</evidence>
<dbReference type="Proteomes" id="UP000094378">
    <property type="component" value="Chromosome"/>
</dbReference>
<proteinExistence type="predicted"/>
<dbReference type="Pfam" id="PF08220">
    <property type="entry name" value="HTH_DeoR"/>
    <property type="match status" value="1"/>
</dbReference>
<keyword evidence="8" id="KW-1185">Reference proteome</keyword>
<dbReference type="SMART" id="SM01134">
    <property type="entry name" value="DeoRC"/>
    <property type="match status" value="1"/>
</dbReference>